<name>A0AAD8JS97_TARER</name>
<evidence type="ECO:0000313" key="2">
    <source>
        <dbReference type="Proteomes" id="UP001229421"/>
    </source>
</evidence>
<sequence>MVEMGTLYRTRIPLTTGISILLLIETRDTSSIAKLRWIHEFKSFKGVRPSNQISNKLQLIPSTFVLIQSLIIHLVLIEQILSD</sequence>
<dbReference type="Proteomes" id="UP001229421">
    <property type="component" value="Unassembled WGS sequence"/>
</dbReference>
<dbReference type="AlphaFoldDB" id="A0AAD8JS97"/>
<accession>A0AAD8JS97</accession>
<evidence type="ECO:0000313" key="1">
    <source>
        <dbReference type="EMBL" id="KAK1408644.1"/>
    </source>
</evidence>
<keyword evidence="2" id="KW-1185">Reference proteome</keyword>
<organism evidence="1 2">
    <name type="scientific">Tagetes erecta</name>
    <name type="common">African marigold</name>
    <dbReference type="NCBI Taxonomy" id="13708"/>
    <lineage>
        <taxon>Eukaryota</taxon>
        <taxon>Viridiplantae</taxon>
        <taxon>Streptophyta</taxon>
        <taxon>Embryophyta</taxon>
        <taxon>Tracheophyta</taxon>
        <taxon>Spermatophyta</taxon>
        <taxon>Magnoliopsida</taxon>
        <taxon>eudicotyledons</taxon>
        <taxon>Gunneridae</taxon>
        <taxon>Pentapetalae</taxon>
        <taxon>asterids</taxon>
        <taxon>campanulids</taxon>
        <taxon>Asterales</taxon>
        <taxon>Asteraceae</taxon>
        <taxon>Asteroideae</taxon>
        <taxon>Heliantheae alliance</taxon>
        <taxon>Tageteae</taxon>
        <taxon>Tagetes</taxon>
    </lineage>
</organism>
<reference evidence="1" key="1">
    <citation type="journal article" date="2023" name="bioRxiv">
        <title>Improved chromosome-level genome assembly for marigold (Tagetes erecta).</title>
        <authorList>
            <person name="Jiang F."/>
            <person name="Yuan L."/>
            <person name="Wang S."/>
            <person name="Wang H."/>
            <person name="Xu D."/>
            <person name="Wang A."/>
            <person name="Fan W."/>
        </authorList>
    </citation>
    <scope>NUCLEOTIDE SEQUENCE</scope>
    <source>
        <strain evidence="1">WSJ</strain>
        <tissue evidence="1">Leaf</tissue>
    </source>
</reference>
<protein>
    <submittedName>
        <fullName evidence="1">Uncharacterized protein</fullName>
    </submittedName>
</protein>
<gene>
    <name evidence="1" type="ORF">QVD17_40606</name>
</gene>
<comment type="caution">
    <text evidence="1">The sequence shown here is derived from an EMBL/GenBank/DDBJ whole genome shotgun (WGS) entry which is preliminary data.</text>
</comment>
<proteinExistence type="predicted"/>
<dbReference type="EMBL" id="JAUHHV010000011">
    <property type="protein sequence ID" value="KAK1408644.1"/>
    <property type="molecule type" value="Genomic_DNA"/>
</dbReference>